<evidence type="ECO:0008006" key="3">
    <source>
        <dbReference type="Google" id="ProtNLM"/>
    </source>
</evidence>
<dbReference type="GeneID" id="73289463"/>
<sequence>MIDDDGPTTQTFLDEGTYTLELSTPFKMYINVDSSIHVYFDSDRTHISLNDSTEVHVGVRSYHTRPAGTITTTSDPADVMAAVSMFGSALKTQSPERSYPTLRGHPPALQLGDELRVPEQFEQPDTGVLIEVPPKLRNIFIVTPLAYYLGASITSGSAPRLRTKSGFSYSLDRNPGFEATVERVLKQVFFLDCIVRTEGTTPVPLHERKAVEPTLEFDLADIYDEPLAEQLEAYLGVPFSILEPHIPEWRLEAHLDPTADSVEFLPFISDSLAAIRVKDNEQNDVNQPQEQIEAIKSFTRGDFVRSADTSRGREHTSSSKHVDQQALATIEQVWRHDRSAQITSTTPLSAFQHNIGREPRDDPIEIEVICNDSEMRKELEEVNGIYGDREELPFQVTEYYDLTSGELEEVLSRDSDFLHYIGHIDEGGFQCADGKLPGTAVEHVGAKAFLLNACQSHDQGLHLVEAGSIGGIVTLGDVINSGAINVGSAIARLLNRGYPLHAALELARKKSLVGQQYRLVGDGTTTIAQSETGYVNVCHLEKNGCRYDISLETYVASVSRKGSIFSPYLEQVKDYFLMPGMIGPFTITIEEMSQYLQLEEMPVITNNKLCWSNDLSVNDL</sequence>
<dbReference type="KEGG" id="sawl:NGM29_05415"/>
<proteinExistence type="predicted"/>
<dbReference type="EMBL" id="CP100355">
    <property type="protein sequence ID" value="UTF54710.1"/>
    <property type="molecule type" value="Genomic_DNA"/>
</dbReference>
<evidence type="ECO:0000313" key="2">
    <source>
        <dbReference type="Proteomes" id="UP001056855"/>
    </source>
</evidence>
<gene>
    <name evidence="1" type="ORF">NGM29_05415</name>
</gene>
<organism evidence="1 2">
    <name type="scientific">Natronosalvus rutilus</name>
    <dbReference type="NCBI Taxonomy" id="2953753"/>
    <lineage>
        <taxon>Archaea</taxon>
        <taxon>Methanobacteriati</taxon>
        <taxon>Methanobacteriota</taxon>
        <taxon>Stenosarchaea group</taxon>
        <taxon>Halobacteria</taxon>
        <taxon>Halobacteriales</taxon>
        <taxon>Natrialbaceae</taxon>
        <taxon>Natronosalvus</taxon>
    </lineage>
</organism>
<reference evidence="1" key="1">
    <citation type="submission" date="2022-06" db="EMBL/GenBank/DDBJ databases">
        <title>Diverse halophilic archaea isolated from saline environments.</title>
        <authorList>
            <person name="Cui H.-L."/>
        </authorList>
    </citation>
    <scope>NUCLEOTIDE SEQUENCE</scope>
    <source>
        <strain evidence="1">WLHS1</strain>
    </source>
</reference>
<keyword evidence="2" id="KW-1185">Reference proteome</keyword>
<dbReference type="AlphaFoldDB" id="A0A9E7ND20"/>
<evidence type="ECO:0000313" key="1">
    <source>
        <dbReference type="EMBL" id="UTF54710.1"/>
    </source>
</evidence>
<accession>A0A9E7ND20</accession>
<protein>
    <recommendedName>
        <fullName evidence="3">CHAT domain-containing protein</fullName>
    </recommendedName>
</protein>
<dbReference type="Proteomes" id="UP001056855">
    <property type="component" value="Chromosome"/>
</dbReference>
<name>A0A9E7ND20_9EURY</name>
<dbReference type="RefSeq" id="WP_254159416.1">
    <property type="nucleotide sequence ID" value="NZ_CP100355.1"/>
</dbReference>